<evidence type="ECO:0000313" key="4">
    <source>
        <dbReference type="EMBL" id="TDM13232.1"/>
    </source>
</evidence>
<accession>A0A4R6BXL1</accession>
<dbReference type="InterPro" id="IPR004408">
    <property type="entry name" value="Biotin_CoA_COase_ligase"/>
</dbReference>
<comment type="function">
    <text evidence="2">Acts both as a biotin--[acetyl-CoA-carboxylase] ligase and a repressor.</text>
</comment>
<dbReference type="Proteomes" id="UP000294802">
    <property type="component" value="Unassembled WGS sequence"/>
</dbReference>
<dbReference type="Gene3D" id="1.10.10.10">
    <property type="entry name" value="Winged helix-like DNA-binding domain superfamily/Winged helix DNA-binding domain"/>
    <property type="match status" value="1"/>
</dbReference>
<proteinExistence type="inferred from homology"/>
<comment type="caution">
    <text evidence="2">Lacks conserved residue(s) required for the propagation of feature annotation.</text>
</comment>
<dbReference type="InterPro" id="IPR013196">
    <property type="entry name" value="HTH_11"/>
</dbReference>
<keyword evidence="2" id="KW-0238">DNA-binding</keyword>
<keyword evidence="2" id="KW-0547">Nucleotide-binding</keyword>
<dbReference type="GO" id="GO:0005737">
    <property type="term" value="C:cytoplasm"/>
    <property type="evidence" value="ECO:0007669"/>
    <property type="project" value="TreeGrafter"/>
</dbReference>
<evidence type="ECO:0000259" key="3">
    <source>
        <dbReference type="PROSITE" id="PS51733"/>
    </source>
</evidence>
<dbReference type="PROSITE" id="PS51733">
    <property type="entry name" value="BPL_LPL_CATALYTIC"/>
    <property type="match status" value="1"/>
</dbReference>
<dbReference type="AlphaFoldDB" id="A0A4R6BXL1"/>
<comment type="similarity">
    <text evidence="2">Belongs to the biotin--protein ligase family.</text>
</comment>
<dbReference type="InterPro" id="IPR008988">
    <property type="entry name" value="Transcriptional_repressor_C"/>
</dbReference>
<dbReference type="InterPro" id="IPR004143">
    <property type="entry name" value="BPL_LPL_catalytic"/>
</dbReference>
<dbReference type="CDD" id="cd16442">
    <property type="entry name" value="BPL"/>
    <property type="match status" value="1"/>
</dbReference>
<comment type="caution">
    <text evidence="4">The sequence shown here is derived from an EMBL/GenBank/DDBJ whole genome shotgun (WGS) entry which is preliminary data.</text>
</comment>
<sequence>MSKYKFTILSYLYDHKDQHVSGQKIAEQLNISRTAVWKTIETLKEEGFVIESIQNKGYKIIQFPDVWDNNLMRLLIGNSEYFKSIYVYKEVTSTQKMAHEKLLTNQEPFIVISEVQNSGRGRFNRVWDSQGEKGLWMSLVFNPHISFQKIATFNLFISLAIAETMRSEFKVNAQVKWPNDIYINDKKVCGFLTEINGDSTGVHHIICGIGINLNHALMDFPEDLQRKATSISLESGHTINRYTFFEALYRRIELYYQRFMTTEFSEIKEQYTAYSNIWGRTLRYTEGSKQVMGEAIEIKDDGRLIVRDADGMTHQFISADIEMQVE</sequence>
<name>A0A4R6BXL1_9STAP</name>
<dbReference type="EC" id="6.3.4.15" evidence="2"/>
<dbReference type="GO" id="GO:0009249">
    <property type="term" value="P:protein lipoylation"/>
    <property type="evidence" value="ECO:0007669"/>
    <property type="project" value="UniProtKB-ARBA"/>
</dbReference>
<keyword evidence="2" id="KW-0067">ATP-binding</keyword>
<dbReference type="SUPFAM" id="SSF50037">
    <property type="entry name" value="C-terminal domain of transcriptional repressors"/>
    <property type="match status" value="1"/>
</dbReference>
<reference evidence="4 5" key="1">
    <citation type="submission" date="2019-01" db="EMBL/GenBank/DDBJ databases">
        <title>Draft genome sequences of the type strains of six Macrococcus species.</title>
        <authorList>
            <person name="Mazhar S."/>
            <person name="Altermann E."/>
            <person name="Hill C."/>
            <person name="Mcauliffe O."/>
        </authorList>
    </citation>
    <scope>NUCLEOTIDE SEQUENCE [LARGE SCALE GENOMIC DNA]</scope>
    <source>
        <strain evidence="4 5">CCM4815</strain>
    </source>
</reference>
<dbReference type="PANTHER" id="PTHR12835:SF5">
    <property type="entry name" value="BIOTIN--PROTEIN LIGASE"/>
    <property type="match status" value="1"/>
</dbReference>
<protein>
    <recommendedName>
        <fullName evidence="2">Bifunctional ligase/repressor BirA</fullName>
    </recommendedName>
    <alternativeName>
        <fullName evidence="2">Biotin--[acetyl-CoA-carboxylase] ligase</fullName>
        <ecNumber evidence="2">6.3.4.15</ecNumber>
    </alternativeName>
    <alternativeName>
        <fullName evidence="2">Biotin--protein ligase</fullName>
    </alternativeName>
    <alternativeName>
        <fullName evidence="2">Biotin-[acetyl-CoA carboxylase] synthetase</fullName>
    </alternativeName>
</protein>
<keyword evidence="2" id="KW-0092">Biotin</keyword>
<evidence type="ECO:0000313" key="5">
    <source>
        <dbReference type="Proteomes" id="UP000294802"/>
    </source>
</evidence>
<dbReference type="SUPFAM" id="SSF46785">
    <property type="entry name" value="Winged helix' DNA-binding domain"/>
    <property type="match status" value="1"/>
</dbReference>
<dbReference type="Gene3D" id="3.30.930.10">
    <property type="entry name" value="Bira Bifunctional Protein, Domain 2"/>
    <property type="match status" value="1"/>
</dbReference>
<feature type="binding site" evidence="2">
    <location>
        <position position="187"/>
    </location>
    <ligand>
        <name>biotin</name>
        <dbReference type="ChEBI" id="CHEBI:57586"/>
    </ligand>
</feature>
<dbReference type="HAMAP" id="MF_00978">
    <property type="entry name" value="Bifunct_BirA"/>
    <property type="match status" value="1"/>
</dbReference>
<dbReference type="InterPro" id="IPR036390">
    <property type="entry name" value="WH_DNA-bd_sf"/>
</dbReference>
<dbReference type="InterPro" id="IPR045864">
    <property type="entry name" value="aa-tRNA-synth_II/BPL/LPL"/>
</dbReference>
<keyword evidence="2" id="KW-0805">Transcription regulation</keyword>
<dbReference type="PANTHER" id="PTHR12835">
    <property type="entry name" value="BIOTIN PROTEIN LIGASE"/>
    <property type="match status" value="1"/>
</dbReference>
<evidence type="ECO:0000256" key="1">
    <source>
        <dbReference type="ARBA" id="ARBA00022598"/>
    </source>
</evidence>
<organism evidence="4 5">
    <name type="scientific">Macrococcus lamae</name>
    <dbReference type="NCBI Taxonomy" id="198484"/>
    <lineage>
        <taxon>Bacteria</taxon>
        <taxon>Bacillati</taxon>
        <taxon>Bacillota</taxon>
        <taxon>Bacilli</taxon>
        <taxon>Bacillales</taxon>
        <taxon>Staphylococcaceae</taxon>
        <taxon>Macrococcus</taxon>
    </lineage>
</organism>
<feature type="binding site" evidence="2">
    <location>
        <begin position="120"/>
        <end position="122"/>
    </location>
    <ligand>
        <name>biotin</name>
        <dbReference type="ChEBI" id="CHEBI:57586"/>
    </ligand>
</feature>
<dbReference type="EMBL" id="SCWB01000001">
    <property type="protein sequence ID" value="TDM13232.1"/>
    <property type="molecule type" value="Genomic_DNA"/>
</dbReference>
<feature type="binding site" evidence="2">
    <location>
        <position position="116"/>
    </location>
    <ligand>
        <name>biotin</name>
        <dbReference type="ChEBI" id="CHEBI:57586"/>
    </ligand>
</feature>
<dbReference type="GO" id="GO:0005524">
    <property type="term" value="F:ATP binding"/>
    <property type="evidence" value="ECO:0007669"/>
    <property type="project" value="UniProtKB-UniRule"/>
</dbReference>
<dbReference type="Gene3D" id="2.30.30.100">
    <property type="match status" value="1"/>
</dbReference>
<dbReference type="NCBIfam" id="TIGR00121">
    <property type="entry name" value="birA_ligase"/>
    <property type="match status" value="1"/>
</dbReference>
<dbReference type="GO" id="GO:0003677">
    <property type="term" value="F:DNA binding"/>
    <property type="evidence" value="ECO:0007669"/>
    <property type="project" value="UniProtKB-UniRule"/>
</dbReference>
<dbReference type="SUPFAM" id="SSF55681">
    <property type="entry name" value="Class II aaRS and biotin synthetases"/>
    <property type="match status" value="1"/>
</dbReference>
<dbReference type="GO" id="GO:0016740">
    <property type="term" value="F:transferase activity"/>
    <property type="evidence" value="ECO:0007669"/>
    <property type="project" value="UniProtKB-ARBA"/>
</dbReference>
<feature type="domain" description="BPL/LPL catalytic" evidence="3">
    <location>
        <begin position="69"/>
        <end position="260"/>
    </location>
</feature>
<dbReference type="OrthoDB" id="9807064at2"/>
<keyword evidence="2" id="KW-0804">Transcription</keyword>
<dbReference type="Pfam" id="PF08279">
    <property type="entry name" value="HTH_11"/>
    <property type="match status" value="1"/>
</dbReference>
<dbReference type="GO" id="GO:0004077">
    <property type="term" value="F:biotin--[biotin carboxyl-carrier protein] ligase activity"/>
    <property type="evidence" value="ECO:0007669"/>
    <property type="project" value="UniProtKB-UniRule"/>
</dbReference>
<keyword evidence="5" id="KW-1185">Reference proteome</keyword>
<gene>
    <name evidence="2" type="primary">birA</name>
    <name evidence="4" type="ORF">ERX29_01120</name>
</gene>
<keyword evidence="2" id="KW-0678">Repressor</keyword>
<keyword evidence="1 2" id="KW-0436">Ligase</keyword>
<dbReference type="RefSeq" id="WP_133442835.1">
    <property type="nucleotide sequence ID" value="NZ_SCWB01000001.1"/>
</dbReference>
<evidence type="ECO:0000256" key="2">
    <source>
        <dbReference type="HAMAP-Rule" id="MF_00978"/>
    </source>
</evidence>
<dbReference type="Pfam" id="PF03099">
    <property type="entry name" value="BPL_LplA_LipB"/>
    <property type="match status" value="1"/>
</dbReference>
<dbReference type="InterPro" id="IPR036388">
    <property type="entry name" value="WH-like_DNA-bd_sf"/>
</dbReference>
<feature type="DNA-binding region" description="H-T-H motif" evidence="2">
    <location>
        <begin position="22"/>
        <end position="41"/>
    </location>
</feature>
<dbReference type="GO" id="GO:0006355">
    <property type="term" value="P:regulation of DNA-templated transcription"/>
    <property type="evidence" value="ECO:0007669"/>
    <property type="project" value="UniProtKB-UniRule"/>
</dbReference>
<comment type="catalytic activity">
    <reaction evidence="2">
        <text>biotin + L-lysyl-[protein] + ATP = N(6)-biotinyl-L-lysyl-[protein] + AMP + diphosphate + H(+)</text>
        <dbReference type="Rhea" id="RHEA:11756"/>
        <dbReference type="Rhea" id="RHEA-COMP:9752"/>
        <dbReference type="Rhea" id="RHEA-COMP:10505"/>
        <dbReference type="ChEBI" id="CHEBI:15378"/>
        <dbReference type="ChEBI" id="CHEBI:29969"/>
        <dbReference type="ChEBI" id="CHEBI:30616"/>
        <dbReference type="ChEBI" id="CHEBI:33019"/>
        <dbReference type="ChEBI" id="CHEBI:57586"/>
        <dbReference type="ChEBI" id="CHEBI:83144"/>
        <dbReference type="ChEBI" id="CHEBI:456215"/>
        <dbReference type="EC" id="6.3.4.15"/>
    </reaction>
</comment>
<dbReference type="InterPro" id="IPR030855">
    <property type="entry name" value="Bifunct_BirA"/>
</dbReference>